<dbReference type="PANTHER" id="PTHR43401">
    <property type="entry name" value="L-THREONINE 3-DEHYDROGENASE"/>
    <property type="match status" value="1"/>
</dbReference>
<dbReference type="InterPro" id="IPR050129">
    <property type="entry name" value="Zn_alcohol_dh"/>
</dbReference>
<comment type="caution">
    <text evidence="4">The sequence shown here is derived from an EMBL/GenBank/DDBJ whole genome shotgun (WGS) entry which is preliminary data.</text>
</comment>
<dbReference type="STRING" id="1544798.LH29_09775"/>
<dbReference type="InterPro" id="IPR013154">
    <property type="entry name" value="ADH-like_N"/>
</dbReference>
<dbReference type="SUPFAM" id="SSF50129">
    <property type="entry name" value="GroES-like"/>
    <property type="match status" value="1"/>
</dbReference>
<evidence type="ECO:0000259" key="2">
    <source>
        <dbReference type="Pfam" id="PF00107"/>
    </source>
</evidence>
<dbReference type="EMBL" id="JRHC01000001">
    <property type="protein sequence ID" value="KJF45608.1"/>
    <property type="molecule type" value="Genomic_DNA"/>
</dbReference>
<keyword evidence="1" id="KW-0560">Oxidoreductase</keyword>
<name>A0A0D8JID1_9BACT</name>
<dbReference type="GO" id="GO:0016491">
    <property type="term" value="F:oxidoreductase activity"/>
    <property type="evidence" value="ECO:0007669"/>
    <property type="project" value="UniProtKB-KW"/>
</dbReference>
<dbReference type="Pfam" id="PF08240">
    <property type="entry name" value="ADH_N"/>
    <property type="match status" value="1"/>
</dbReference>
<keyword evidence="5" id="KW-1185">Reference proteome</keyword>
<dbReference type="PATRIC" id="fig|1544798.3.peg.1964"/>
<dbReference type="PANTHER" id="PTHR43401:SF2">
    <property type="entry name" value="L-THREONINE 3-DEHYDROGENASE"/>
    <property type="match status" value="1"/>
</dbReference>
<dbReference type="SUPFAM" id="SSF51735">
    <property type="entry name" value="NAD(P)-binding Rossmann-fold domains"/>
    <property type="match status" value="1"/>
</dbReference>
<dbReference type="AlphaFoldDB" id="A0A0D8JID1"/>
<dbReference type="InterPro" id="IPR013149">
    <property type="entry name" value="ADH-like_C"/>
</dbReference>
<evidence type="ECO:0000313" key="5">
    <source>
        <dbReference type="Proteomes" id="UP000032544"/>
    </source>
</evidence>
<accession>A0A0D8JID1</accession>
<evidence type="ECO:0000256" key="1">
    <source>
        <dbReference type="ARBA" id="ARBA00023002"/>
    </source>
</evidence>
<organism evidence="4 5">
    <name type="scientific">Draconibacterium sediminis</name>
    <dbReference type="NCBI Taxonomy" id="1544798"/>
    <lineage>
        <taxon>Bacteria</taxon>
        <taxon>Pseudomonadati</taxon>
        <taxon>Bacteroidota</taxon>
        <taxon>Bacteroidia</taxon>
        <taxon>Marinilabiliales</taxon>
        <taxon>Prolixibacteraceae</taxon>
        <taxon>Draconibacterium</taxon>
    </lineage>
</organism>
<reference evidence="4 5" key="1">
    <citation type="submission" date="2014-09" db="EMBL/GenBank/DDBJ databases">
        <title>Draft Genome Sequence of Draconibacterium sp. JN14CK-3.</title>
        <authorList>
            <person name="Dong C."/>
            <person name="Lai Q."/>
            <person name="Shao Z."/>
        </authorList>
    </citation>
    <scope>NUCLEOTIDE SEQUENCE [LARGE SCALE GENOMIC DNA]</scope>
    <source>
        <strain evidence="4 5">JN14CK-3</strain>
    </source>
</reference>
<dbReference type="Gene3D" id="3.40.50.720">
    <property type="entry name" value="NAD(P)-binding Rossmann-like Domain"/>
    <property type="match status" value="1"/>
</dbReference>
<dbReference type="InterPro" id="IPR036291">
    <property type="entry name" value="NAD(P)-bd_dom_sf"/>
</dbReference>
<dbReference type="InterPro" id="IPR011032">
    <property type="entry name" value="GroES-like_sf"/>
</dbReference>
<sequence length="424" mass="46108">MKTKAVRLYGKKDLRVEEFELPAISDDEILAKVVTDSLCMSSYKAANQASDHKRIPDDIAGNPIMIGHEFAGEIVEVGANWQSKFTAGQKFSIQPAIYYEDGPVGVLSAPGYSYKYIGGDATYVIIPKDVLVQDCLLAYEGPGYYPASLAEPLSCVIGAMHANYHTTAGSYVHKMEIVDGGKMAILAGVGPMGLAAINYVLRREDKKPSLMVVTDIDQTRLDRAAELYTVEFAKERGIELKYINTAEMADPVTGLKELTGGKGYDDVFVFAPVAPVVEQGDAILGFDGCLNFFAGPSNTEFTAKMNFYNVHYAYTHIVGTSGGNTDDMKEALEIMTAGLDPAGLVTHIGGLNAVPEATLNLPNIPGGKKLIYTHYDFPLTAIAEFEEKGKENPVYGELDKLCKKYMGLWNVEAEAYLLENGDKL</sequence>
<evidence type="ECO:0000313" key="4">
    <source>
        <dbReference type="EMBL" id="KJF45608.1"/>
    </source>
</evidence>
<evidence type="ECO:0000259" key="3">
    <source>
        <dbReference type="Pfam" id="PF08240"/>
    </source>
</evidence>
<dbReference type="Gene3D" id="3.90.180.10">
    <property type="entry name" value="Medium-chain alcohol dehydrogenases, catalytic domain"/>
    <property type="match status" value="1"/>
</dbReference>
<dbReference type="CDD" id="cd08238">
    <property type="entry name" value="sorbose_phosphate_red"/>
    <property type="match status" value="1"/>
</dbReference>
<dbReference type="RefSeq" id="WP_045028054.1">
    <property type="nucleotide sequence ID" value="NZ_JRHC01000001.1"/>
</dbReference>
<dbReference type="OrthoDB" id="9787435at2"/>
<gene>
    <name evidence="4" type="ORF">LH29_09775</name>
</gene>
<proteinExistence type="predicted"/>
<feature type="domain" description="Alcohol dehydrogenase-like N-terminal" evidence="3">
    <location>
        <begin position="26"/>
        <end position="132"/>
    </location>
</feature>
<protein>
    <submittedName>
        <fullName evidence="4">L-sorbose 1-phosphate reductase</fullName>
    </submittedName>
</protein>
<dbReference type="Pfam" id="PF00107">
    <property type="entry name" value="ADH_zinc_N"/>
    <property type="match status" value="1"/>
</dbReference>
<dbReference type="Proteomes" id="UP000032544">
    <property type="component" value="Unassembled WGS sequence"/>
</dbReference>
<feature type="domain" description="Alcohol dehydrogenase-like C-terminal" evidence="2">
    <location>
        <begin position="230"/>
        <end position="336"/>
    </location>
</feature>